<reference evidence="1 2" key="1">
    <citation type="journal article" date="2019" name="Sci. Rep.">
        <title>Orb-weaving spider Araneus ventricosus genome elucidates the spidroin gene catalogue.</title>
        <authorList>
            <person name="Kono N."/>
            <person name="Nakamura H."/>
            <person name="Ohtoshi R."/>
            <person name="Moran D.A.P."/>
            <person name="Shinohara A."/>
            <person name="Yoshida Y."/>
            <person name="Fujiwara M."/>
            <person name="Mori M."/>
            <person name="Tomita M."/>
            <person name="Arakawa K."/>
        </authorList>
    </citation>
    <scope>NUCLEOTIDE SEQUENCE [LARGE SCALE GENOMIC DNA]</scope>
</reference>
<protein>
    <submittedName>
        <fullName evidence="1">Uncharacterized protein</fullName>
    </submittedName>
</protein>
<evidence type="ECO:0000313" key="2">
    <source>
        <dbReference type="Proteomes" id="UP000499080"/>
    </source>
</evidence>
<dbReference type="AlphaFoldDB" id="A0A4Y2CIJ1"/>
<dbReference type="Proteomes" id="UP000499080">
    <property type="component" value="Unassembled WGS sequence"/>
</dbReference>
<organism evidence="1 2">
    <name type="scientific">Araneus ventricosus</name>
    <name type="common">Orbweaver spider</name>
    <name type="synonym">Epeira ventricosa</name>
    <dbReference type="NCBI Taxonomy" id="182803"/>
    <lineage>
        <taxon>Eukaryota</taxon>
        <taxon>Metazoa</taxon>
        <taxon>Ecdysozoa</taxon>
        <taxon>Arthropoda</taxon>
        <taxon>Chelicerata</taxon>
        <taxon>Arachnida</taxon>
        <taxon>Araneae</taxon>
        <taxon>Araneomorphae</taxon>
        <taxon>Entelegynae</taxon>
        <taxon>Araneoidea</taxon>
        <taxon>Araneidae</taxon>
        <taxon>Araneus</taxon>
    </lineage>
</organism>
<comment type="caution">
    <text evidence="1">The sequence shown here is derived from an EMBL/GenBank/DDBJ whole genome shotgun (WGS) entry which is preliminary data.</text>
</comment>
<accession>A0A4Y2CIJ1</accession>
<dbReference type="EMBL" id="BGPR01000192">
    <property type="protein sequence ID" value="GBM03557.1"/>
    <property type="molecule type" value="Genomic_DNA"/>
</dbReference>
<name>A0A4Y2CIJ1_ARAVE</name>
<evidence type="ECO:0000313" key="1">
    <source>
        <dbReference type="EMBL" id="GBM03557.1"/>
    </source>
</evidence>
<proteinExistence type="predicted"/>
<keyword evidence="2" id="KW-1185">Reference proteome</keyword>
<sequence>MFRLKATRGLFWDGPRNFETRSEDEDYIYAGNVPLQSVAPHLRKDFGPTTSNLMCTRTTRTTDLLWNRVSNLQPSGPEVKTLPIGHGSRSRFGAASQLRYSSYPTFNPLAVILFLGSVLGTERLTQSSHINVTTCQKPE</sequence>
<gene>
    <name evidence="1" type="ORF">AVEN_95440_1</name>
</gene>